<evidence type="ECO:0000256" key="1">
    <source>
        <dbReference type="SAM" id="MobiDB-lite"/>
    </source>
</evidence>
<protein>
    <submittedName>
        <fullName evidence="2">Uncharacterized protein</fullName>
    </submittedName>
</protein>
<comment type="caution">
    <text evidence="2">The sequence shown here is derived from an EMBL/GenBank/DDBJ whole genome shotgun (WGS) entry which is preliminary data.</text>
</comment>
<proteinExistence type="predicted"/>
<accession>A0A9Q3BGI0</accession>
<feature type="compositionally biased region" description="Polar residues" evidence="1">
    <location>
        <begin position="61"/>
        <end position="77"/>
    </location>
</feature>
<feature type="region of interest" description="Disordered" evidence="1">
    <location>
        <begin position="45"/>
        <end position="88"/>
    </location>
</feature>
<reference evidence="2" key="1">
    <citation type="submission" date="2021-03" db="EMBL/GenBank/DDBJ databases">
        <title>Draft genome sequence of rust myrtle Austropuccinia psidii MF-1, a brazilian biotype.</title>
        <authorList>
            <person name="Quecine M.C."/>
            <person name="Pachon D.M.R."/>
            <person name="Bonatelli M.L."/>
            <person name="Correr F.H."/>
            <person name="Franceschini L.M."/>
            <person name="Leite T.F."/>
            <person name="Margarido G.R.A."/>
            <person name="Almeida C.A."/>
            <person name="Ferrarezi J.A."/>
            <person name="Labate C.A."/>
        </authorList>
    </citation>
    <scope>NUCLEOTIDE SEQUENCE</scope>
    <source>
        <strain evidence="2">MF-1</strain>
    </source>
</reference>
<organism evidence="2 3">
    <name type="scientific">Austropuccinia psidii MF-1</name>
    <dbReference type="NCBI Taxonomy" id="1389203"/>
    <lineage>
        <taxon>Eukaryota</taxon>
        <taxon>Fungi</taxon>
        <taxon>Dikarya</taxon>
        <taxon>Basidiomycota</taxon>
        <taxon>Pucciniomycotina</taxon>
        <taxon>Pucciniomycetes</taxon>
        <taxon>Pucciniales</taxon>
        <taxon>Sphaerophragmiaceae</taxon>
        <taxon>Austropuccinia</taxon>
    </lineage>
</organism>
<sequence length="113" mass="13628">MLTQILQGMINSWNILKTFLQQKETVISSNGWNLLPYKPQTKKINEYNNKKRWESKVEDPGTSTRKPQVSQTPQEGNNENKRSWKKQYSQKYRIPRIWRDSMENVLKISRTWR</sequence>
<dbReference type="AlphaFoldDB" id="A0A9Q3BGI0"/>
<dbReference type="EMBL" id="AVOT02000992">
    <property type="protein sequence ID" value="MBW0465256.1"/>
    <property type="molecule type" value="Genomic_DNA"/>
</dbReference>
<keyword evidence="3" id="KW-1185">Reference proteome</keyword>
<feature type="compositionally biased region" description="Basic and acidic residues" evidence="1">
    <location>
        <begin position="45"/>
        <end position="59"/>
    </location>
</feature>
<evidence type="ECO:0000313" key="3">
    <source>
        <dbReference type="Proteomes" id="UP000765509"/>
    </source>
</evidence>
<dbReference type="Proteomes" id="UP000765509">
    <property type="component" value="Unassembled WGS sequence"/>
</dbReference>
<evidence type="ECO:0000313" key="2">
    <source>
        <dbReference type="EMBL" id="MBW0465256.1"/>
    </source>
</evidence>
<gene>
    <name evidence="2" type="ORF">O181_004971</name>
</gene>
<name>A0A9Q3BGI0_9BASI</name>